<sequence length="331" mass="36832">METQDFRTHALSGASSLPFSFEGPMPLDSIPSVARCQMMAMPTKSLDIADVDVCMSYPGGPAPAPNALLECPTESGSPLIKETSSVSETTAHTPRYFSFRGFGARSASFGSVPQPGRIGSMVQAELSHPPIMLDDPGIARSSRIKLRRKIILSSSAQHSFQERKSTDPEALELKWTKIFQMQHSEGYWELTTELGELINVNADLFANVFLKNKGIHSLGVRAHADILRLVATLLVLQLMRVEKLEEGKLLRTLFCLDNSSQPRPKRWEEVKRAVDWVCWADRQYPCVYSRLEFGLSWESSTRQLLGYEGLPPFSPLSGLNLQRTTAPVLVH</sequence>
<evidence type="ECO:0000259" key="1">
    <source>
        <dbReference type="Pfam" id="PF26156"/>
    </source>
</evidence>
<accession>A0AAJ7PBL5</accession>
<dbReference type="GO" id="GO:0003950">
    <property type="term" value="F:NAD+ poly-ADP-ribosyltransferase activity"/>
    <property type="evidence" value="ECO:0007669"/>
    <property type="project" value="InterPro"/>
</dbReference>
<feature type="domain" description="PARP4 MVP-ID C-terminal" evidence="1">
    <location>
        <begin position="177"/>
        <end position="318"/>
    </location>
</feature>
<dbReference type="PANTHER" id="PTHR46530">
    <property type="entry name" value="PROTEIN MONO-ADP-RIBOSYLTRANSFERASE PARP4"/>
    <property type="match status" value="1"/>
</dbReference>
<dbReference type="PANTHER" id="PTHR46530:SF1">
    <property type="entry name" value="PROTEIN MONO-ADP-RIBOSYLTRANSFERASE PARP4"/>
    <property type="match status" value="1"/>
</dbReference>
<dbReference type="KEGG" id="lcf:108872816"/>
<dbReference type="RefSeq" id="XP_018516213.1">
    <property type="nucleotide sequence ID" value="XM_018660697.2"/>
</dbReference>
<dbReference type="Pfam" id="PF26156">
    <property type="entry name" value="PARP4_MVP-ID"/>
    <property type="match status" value="1"/>
</dbReference>
<dbReference type="InterPro" id="IPR031273">
    <property type="entry name" value="PARP4"/>
</dbReference>
<dbReference type="Proteomes" id="UP000694890">
    <property type="component" value="Linkage group LG1"/>
</dbReference>
<dbReference type="GO" id="GO:0005737">
    <property type="term" value="C:cytoplasm"/>
    <property type="evidence" value="ECO:0007669"/>
    <property type="project" value="TreeGrafter"/>
</dbReference>
<dbReference type="AlphaFoldDB" id="A0AAJ7PBL5"/>
<name>A0AAJ7PBL5_LATCA</name>
<evidence type="ECO:0000313" key="2">
    <source>
        <dbReference type="Proteomes" id="UP000694890"/>
    </source>
</evidence>
<gene>
    <name evidence="3" type="primary">LOC108872816</name>
</gene>
<dbReference type="InterPro" id="IPR058904">
    <property type="entry name" value="PARP4_MVP-ID"/>
</dbReference>
<reference evidence="3" key="1">
    <citation type="submission" date="2025-08" db="UniProtKB">
        <authorList>
            <consortium name="RefSeq"/>
        </authorList>
    </citation>
    <scope>IDENTIFICATION</scope>
    <source>
        <tissue evidence="3">Brain</tissue>
    </source>
</reference>
<dbReference type="GeneID" id="108872816"/>
<protein>
    <submittedName>
        <fullName evidence="3">Uncharacterized protein LOC108872816</fullName>
    </submittedName>
</protein>
<organism evidence="2 3">
    <name type="scientific">Lates calcarifer</name>
    <name type="common">Barramundi</name>
    <name type="synonym">Holocentrus calcarifer</name>
    <dbReference type="NCBI Taxonomy" id="8187"/>
    <lineage>
        <taxon>Eukaryota</taxon>
        <taxon>Metazoa</taxon>
        <taxon>Chordata</taxon>
        <taxon>Craniata</taxon>
        <taxon>Vertebrata</taxon>
        <taxon>Euteleostomi</taxon>
        <taxon>Actinopterygii</taxon>
        <taxon>Neopterygii</taxon>
        <taxon>Teleostei</taxon>
        <taxon>Neoteleostei</taxon>
        <taxon>Acanthomorphata</taxon>
        <taxon>Carangaria</taxon>
        <taxon>Carangaria incertae sedis</taxon>
        <taxon>Centropomidae</taxon>
        <taxon>Lates</taxon>
    </lineage>
</organism>
<evidence type="ECO:0000313" key="3">
    <source>
        <dbReference type="RefSeq" id="XP_018516213.1"/>
    </source>
</evidence>
<proteinExistence type="predicted"/>